<feature type="signal peptide" evidence="2">
    <location>
        <begin position="1"/>
        <end position="17"/>
    </location>
</feature>
<feature type="region of interest" description="Disordered" evidence="1">
    <location>
        <begin position="86"/>
        <end position="151"/>
    </location>
</feature>
<dbReference type="EMBL" id="CALLCH030000015">
    <property type="protein sequence ID" value="CAI4216185.1"/>
    <property type="molecule type" value="Genomic_DNA"/>
</dbReference>
<gene>
    <name evidence="3" type="ORF">PPNO1_LOCUS5846</name>
</gene>
<name>A0A9P1H6F2_9PEZI</name>
<dbReference type="AlphaFoldDB" id="A0A9P1H6F2"/>
<feature type="chain" id="PRO_5040368500" description="Extracellular matrix protein" evidence="2">
    <location>
        <begin position="18"/>
        <end position="173"/>
    </location>
</feature>
<evidence type="ECO:0000313" key="4">
    <source>
        <dbReference type="Proteomes" id="UP000838763"/>
    </source>
</evidence>
<proteinExistence type="predicted"/>
<keyword evidence="2" id="KW-0732">Signal</keyword>
<sequence length="173" mass="17508">MKYAAVVLAALAAAVNAVQFTNSVIDLSLASLSSLPDTLVSGATGDSATITLNPADYPSGTYAFEIVDSSAVPNYSEQFTFQGTGSASQIPSATGSTARPTTTAPTTSSETSSEASSETDSTTQTSSKTTTARPTKTTSTDDEEETSVPGAAGRVASPLALVLVTVAAMFYLN</sequence>
<keyword evidence="4" id="KW-1185">Reference proteome</keyword>
<protein>
    <recommendedName>
        <fullName evidence="5">Extracellular matrix protein</fullName>
    </recommendedName>
</protein>
<evidence type="ECO:0008006" key="5">
    <source>
        <dbReference type="Google" id="ProtNLM"/>
    </source>
</evidence>
<organism evidence="3 4">
    <name type="scientific">Parascedosporium putredinis</name>
    <dbReference type="NCBI Taxonomy" id="1442378"/>
    <lineage>
        <taxon>Eukaryota</taxon>
        <taxon>Fungi</taxon>
        <taxon>Dikarya</taxon>
        <taxon>Ascomycota</taxon>
        <taxon>Pezizomycotina</taxon>
        <taxon>Sordariomycetes</taxon>
        <taxon>Hypocreomycetidae</taxon>
        <taxon>Microascales</taxon>
        <taxon>Microascaceae</taxon>
        <taxon>Parascedosporium</taxon>
    </lineage>
</organism>
<feature type="compositionally biased region" description="Low complexity" evidence="1">
    <location>
        <begin position="92"/>
        <end position="138"/>
    </location>
</feature>
<comment type="caution">
    <text evidence="3">The sequence shown here is derived from an EMBL/GenBank/DDBJ whole genome shotgun (WGS) entry which is preliminary data.</text>
</comment>
<evidence type="ECO:0000313" key="3">
    <source>
        <dbReference type="EMBL" id="CAI4216185.1"/>
    </source>
</evidence>
<accession>A0A9P1H6F2</accession>
<dbReference type="Proteomes" id="UP000838763">
    <property type="component" value="Unassembled WGS sequence"/>
</dbReference>
<evidence type="ECO:0000256" key="2">
    <source>
        <dbReference type="SAM" id="SignalP"/>
    </source>
</evidence>
<reference evidence="3" key="1">
    <citation type="submission" date="2022-11" db="EMBL/GenBank/DDBJ databases">
        <authorList>
            <person name="Scott C."/>
            <person name="Bruce N."/>
        </authorList>
    </citation>
    <scope>NUCLEOTIDE SEQUENCE</scope>
</reference>
<dbReference type="OrthoDB" id="5589325at2759"/>
<evidence type="ECO:0000256" key="1">
    <source>
        <dbReference type="SAM" id="MobiDB-lite"/>
    </source>
</evidence>